<proteinExistence type="predicted"/>
<organism evidence="1 2">
    <name type="scientific">Zizania palustris</name>
    <name type="common">Northern wild rice</name>
    <dbReference type="NCBI Taxonomy" id="103762"/>
    <lineage>
        <taxon>Eukaryota</taxon>
        <taxon>Viridiplantae</taxon>
        <taxon>Streptophyta</taxon>
        <taxon>Embryophyta</taxon>
        <taxon>Tracheophyta</taxon>
        <taxon>Spermatophyta</taxon>
        <taxon>Magnoliopsida</taxon>
        <taxon>Liliopsida</taxon>
        <taxon>Poales</taxon>
        <taxon>Poaceae</taxon>
        <taxon>BOP clade</taxon>
        <taxon>Oryzoideae</taxon>
        <taxon>Oryzeae</taxon>
        <taxon>Zizaniinae</taxon>
        <taxon>Zizania</taxon>
    </lineage>
</organism>
<dbReference type="EMBL" id="JAAALK010000082">
    <property type="protein sequence ID" value="KAG8083839.1"/>
    <property type="molecule type" value="Genomic_DNA"/>
</dbReference>
<dbReference type="PANTHER" id="PTHR33875:SF2">
    <property type="entry name" value="ACR183CP"/>
    <property type="match status" value="1"/>
</dbReference>
<evidence type="ECO:0000313" key="2">
    <source>
        <dbReference type="Proteomes" id="UP000729402"/>
    </source>
</evidence>
<dbReference type="CDD" id="cd02972">
    <property type="entry name" value="DsbA_family"/>
    <property type="match status" value="1"/>
</dbReference>
<sequence>MPRHERGEADEGYLTLLPMARLLLSRVPLLQRILLLGVLSASCSCYFLVLHAQASVPPLYDGFAYGDAATTAWTDSILVKAFLDLLCPNSRDAWQPLRLAVDRYAPCVSLIIHPFPLLELAEMMTDVYGNVSGEPPLDEPIIDVSSEQFYGEGYDDSDKRIPDMTIINKQLGWNPKTPLKDLLETTLTYQHKTYIEAIKRQMAQAED</sequence>
<comment type="caution">
    <text evidence="1">The sequence shown here is derived from an EMBL/GenBank/DDBJ whole genome shotgun (WGS) entry which is preliminary data.</text>
</comment>
<keyword evidence="2" id="KW-1185">Reference proteome</keyword>
<dbReference type="AlphaFoldDB" id="A0A8J5W736"/>
<dbReference type="Proteomes" id="UP000729402">
    <property type="component" value="Unassembled WGS sequence"/>
</dbReference>
<name>A0A8J5W736_ZIZPA</name>
<evidence type="ECO:0008006" key="3">
    <source>
        <dbReference type="Google" id="ProtNLM"/>
    </source>
</evidence>
<reference evidence="1" key="2">
    <citation type="submission" date="2021-02" db="EMBL/GenBank/DDBJ databases">
        <authorList>
            <person name="Kimball J.A."/>
            <person name="Haas M.W."/>
            <person name="Macchietto M."/>
            <person name="Kono T."/>
            <person name="Duquette J."/>
            <person name="Shao M."/>
        </authorList>
    </citation>
    <scope>NUCLEOTIDE SEQUENCE</scope>
    <source>
        <tissue evidence="1">Fresh leaf tissue</tissue>
    </source>
</reference>
<accession>A0A8J5W736</accession>
<reference evidence="1" key="1">
    <citation type="journal article" date="2021" name="bioRxiv">
        <title>Whole Genome Assembly and Annotation of Northern Wild Rice, Zizania palustris L., Supports a Whole Genome Duplication in the Zizania Genus.</title>
        <authorList>
            <person name="Haas M."/>
            <person name="Kono T."/>
            <person name="Macchietto M."/>
            <person name="Millas R."/>
            <person name="McGilp L."/>
            <person name="Shao M."/>
            <person name="Duquette J."/>
            <person name="Hirsch C.N."/>
            <person name="Kimball J."/>
        </authorList>
    </citation>
    <scope>NUCLEOTIDE SEQUENCE</scope>
    <source>
        <tissue evidence="1">Fresh leaf tissue</tissue>
    </source>
</reference>
<gene>
    <name evidence="1" type="ORF">GUJ93_ZPchr0010g10589</name>
</gene>
<dbReference type="PANTHER" id="PTHR33875">
    <property type="entry name" value="OS09G0542200 PROTEIN"/>
    <property type="match status" value="1"/>
</dbReference>
<dbReference type="OrthoDB" id="331544at2759"/>
<evidence type="ECO:0000313" key="1">
    <source>
        <dbReference type="EMBL" id="KAG8083839.1"/>
    </source>
</evidence>
<protein>
    <recommendedName>
        <fullName evidence="3">Thioredoxin-like fold domain-containing protein</fullName>
    </recommendedName>
</protein>